<dbReference type="AlphaFoldDB" id="A0A7D4Q4H2"/>
<gene>
    <name evidence="2" type="ORF">HRU87_05425</name>
</gene>
<name>A0A7D4Q4H2_9MICO</name>
<proteinExistence type="predicted"/>
<dbReference type="RefSeq" id="WP_173493906.1">
    <property type="nucleotide sequence ID" value="NZ_CP054056.1"/>
</dbReference>
<feature type="signal peptide" evidence="1">
    <location>
        <begin position="1"/>
        <end position="22"/>
    </location>
</feature>
<feature type="chain" id="PRO_5028855810" description="OmpA-like domain-containing protein" evidence="1">
    <location>
        <begin position="23"/>
        <end position="563"/>
    </location>
</feature>
<sequence length="563" mass="60666">MKLSILLTLSILILQGPGVAIGSPVAPNQIPVGNDEALVYISEQEDVRIWGSQLTLAPGKPDENLVRDPWIECESVKDPVCDFAKPNYNPSASINLGKCENGASENCLVGLRVKRDGVLLPAEFISAVPGTKTFPAVPELGLFDTGAASLFDVPGAPHSGGTLYLAGARVTSNYDAKTKRFVHTDMYVTIYPVALQGQNLSRPGANSCLWNYENQCWEAVPFPKGLTFGVELRVVNELGGWFLGRFQSPNIQVAKFSNTNNQMVVDAEPVEVPRFAYLTKKSELTAADKIAVGNVGGTNALFEDRPARLGNDGFDTSVFGMLAHFKDRVSDTATATTSHWRMRTTSRNGGNKCLTQYDKVLGIVSTNATAYDGFAPQFKDGYLDYKVAGLHYSPDGKTLNVGTYDLVISSETARCLYGFTNAPVSATVTVVGTGDQNVASTVVSEKDGWLKLAAYGFTFSEKEIKVKLSQPLTKSLSEFSGSSKTLSAKQKNEVSALMKKVSSNPKFICTGTYVKPADKAIALSRAKAVCNYAKGIDKNHSFFAQAKQTKAASYDGKVLISSK</sequence>
<evidence type="ECO:0000256" key="1">
    <source>
        <dbReference type="SAM" id="SignalP"/>
    </source>
</evidence>
<evidence type="ECO:0008006" key="4">
    <source>
        <dbReference type="Google" id="ProtNLM"/>
    </source>
</evidence>
<evidence type="ECO:0000313" key="2">
    <source>
        <dbReference type="EMBL" id="QKJ25609.1"/>
    </source>
</evidence>
<reference evidence="2 3" key="1">
    <citation type="submission" date="2020-05" db="EMBL/GenBank/DDBJ databases">
        <title>Aquirufa sp. strain 15G-AUS-rot a new Aquirufa species.</title>
        <authorList>
            <person name="Pitt A."/>
            <person name="Hahn M.W."/>
        </authorList>
    </citation>
    <scope>NUCLEOTIDE SEQUENCE [LARGE SCALE GENOMIC DNA]</scope>
    <source>
        <strain evidence="2 3">15G-AUS-rot</strain>
    </source>
</reference>
<accession>A0A7D4Q4H2</accession>
<dbReference type="Proteomes" id="UP000501003">
    <property type="component" value="Chromosome"/>
</dbReference>
<keyword evidence="1" id="KW-0732">Signal</keyword>
<evidence type="ECO:0000313" key="3">
    <source>
        <dbReference type="Proteomes" id="UP000501003"/>
    </source>
</evidence>
<protein>
    <recommendedName>
        <fullName evidence="4">OmpA-like domain-containing protein</fullName>
    </recommendedName>
</protein>
<dbReference type="EMBL" id="CP054056">
    <property type="protein sequence ID" value="QKJ25609.1"/>
    <property type="molecule type" value="Genomic_DNA"/>
</dbReference>
<keyword evidence="3" id="KW-1185">Reference proteome</keyword>
<organism evidence="2 3">
    <name type="scientific">Aquiluna borgnonia</name>
    <dbReference type="NCBI Taxonomy" id="2499157"/>
    <lineage>
        <taxon>Bacteria</taxon>
        <taxon>Bacillati</taxon>
        <taxon>Actinomycetota</taxon>
        <taxon>Actinomycetes</taxon>
        <taxon>Micrococcales</taxon>
        <taxon>Microbacteriaceae</taxon>
        <taxon>Luna cluster</taxon>
        <taxon>Luna-1 subcluster</taxon>
        <taxon>Aquiluna</taxon>
    </lineage>
</organism>
<dbReference type="KEGG" id="aqg:HRU87_05425"/>